<name>A0A0K1PA29_9BACT</name>
<sequence>MVETVVVSSQNRKEGLCALMAEFFRLDGCKDVRADAPGYMAPEKIVGSLKDHAPALTCRRTDTRGTAVILDTVLVEGGAVDLSDVVSRLQLFSSAVLAIEGELHLVVPQRVGGCDGEELTRALLKRLGLRANRIWSL</sequence>
<proteinExistence type="predicted"/>
<dbReference type="EMBL" id="CP012332">
    <property type="protein sequence ID" value="AKU90357.1"/>
    <property type="molecule type" value="Genomic_DNA"/>
</dbReference>
<dbReference type="Proteomes" id="UP000055590">
    <property type="component" value="Chromosome"/>
</dbReference>
<protein>
    <submittedName>
        <fullName evidence="1">Uncharacterized protein</fullName>
    </submittedName>
</protein>
<organism evidence="1 2">
    <name type="scientific">Vulgatibacter incomptus</name>
    <dbReference type="NCBI Taxonomy" id="1391653"/>
    <lineage>
        <taxon>Bacteria</taxon>
        <taxon>Pseudomonadati</taxon>
        <taxon>Myxococcota</taxon>
        <taxon>Myxococcia</taxon>
        <taxon>Myxococcales</taxon>
        <taxon>Cystobacterineae</taxon>
        <taxon>Vulgatibacteraceae</taxon>
        <taxon>Vulgatibacter</taxon>
    </lineage>
</organism>
<reference evidence="1 2" key="1">
    <citation type="submission" date="2015-08" db="EMBL/GenBank/DDBJ databases">
        <authorList>
            <person name="Babu N.S."/>
            <person name="Beckwith C.J."/>
            <person name="Beseler K.G."/>
            <person name="Brison A."/>
            <person name="Carone J.V."/>
            <person name="Caskin T.P."/>
            <person name="Diamond M."/>
            <person name="Durham M.E."/>
            <person name="Foxe J.M."/>
            <person name="Go M."/>
            <person name="Henderson B.A."/>
            <person name="Jones I.B."/>
            <person name="McGettigan J.A."/>
            <person name="Micheletti S.J."/>
            <person name="Nasrallah M.E."/>
            <person name="Ortiz D."/>
            <person name="Piller C.R."/>
            <person name="Privatt S.R."/>
            <person name="Schneider S.L."/>
            <person name="Sharp S."/>
            <person name="Smith T.C."/>
            <person name="Stanton J.D."/>
            <person name="Ullery H.E."/>
            <person name="Wilson R.J."/>
            <person name="Serrano M.G."/>
            <person name="Buck G."/>
            <person name="Lee V."/>
            <person name="Wang Y."/>
            <person name="Carvalho R."/>
            <person name="Voegtly L."/>
            <person name="Shi R."/>
            <person name="Duckworth R."/>
            <person name="Johnson A."/>
            <person name="Loviza R."/>
            <person name="Walstead R."/>
            <person name="Shah Z."/>
            <person name="Kiflezghi M."/>
            <person name="Wade K."/>
            <person name="Ball S.L."/>
            <person name="Bradley K.W."/>
            <person name="Asai D.J."/>
            <person name="Bowman C.A."/>
            <person name="Russell D.A."/>
            <person name="Pope W.H."/>
            <person name="Jacobs-Sera D."/>
            <person name="Hendrix R.W."/>
            <person name="Hatfull G.F."/>
        </authorList>
    </citation>
    <scope>NUCLEOTIDE SEQUENCE [LARGE SCALE GENOMIC DNA]</scope>
    <source>
        <strain evidence="1 2">DSM 27710</strain>
    </source>
</reference>
<keyword evidence="2" id="KW-1185">Reference proteome</keyword>
<evidence type="ECO:0000313" key="2">
    <source>
        <dbReference type="Proteomes" id="UP000055590"/>
    </source>
</evidence>
<dbReference type="OrthoDB" id="5520667at2"/>
<evidence type="ECO:0000313" key="1">
    <source>
        <dbReference type="EMBL" id="AKU90357.1"/>
    </source>
</evidence>
<accession>A0A0K1PA29</accession>
<dbReference type="RefSeq" id="WP_050724817.1">
    <property type="nucleotide sequence ID" value="NZ_CP012332.1"/>
</dbReference>
<dbReference type="KEGG" id="vin:AKJ08_0744"/>
<gene>
    <name evidence="1" type="ORF">AKJ08_0744</name>
</gene>
<dbReference type="AlphaFoldDB" id="A0A0K1PA29"/>